<dbReference type="AlphaFoldDB" id="A0A8B6E7Z8"/>
<protein>
    <submittedName>
        <fullName evidence="2">Uncharacterized protein</fullName>
    </submittedName>
</protein>
<proteinExistence type="predicted"/>
<name>A0A8B6E7Z8_MYTGA</name>
<feature type="transmembrane region" description="Helical" evidence="1">
    <location>
        <begin position="143"/>
        <end position="170"/>
    </location>
</feature>
<evidence type="ECO:0000313" key="3">
    <source>
        <dbReference type="Proteomes" id="UP000596742"/>
    </source>
</evidence>
<keyword evidence="3" id="KW-1185">Reference proteome</keyword>
<dbReference type="OrthoDB" id="6208935at2759"/>
<organism evidence="2 3">
    <name type="scientific">Mytilus galloprovincialis</name>
    <name type="common">Mediterranean mussel</name>
    <dbReference type="NCBI Taxonomy" id="29158"/>
    <lineage>
        <taxon>Eukaryota</taxon>
        <taxon>Metazoa</taxon>
        <taxon>Spiralia</taxon>
        <taxon>Lophotrochozoa</taxon>
        <taxon>Mollusca</taxon>
        <taxon>Bivalvia</taxon>
        <taxon>Autobranchia</taxon>
        <taxon>Pteriomorphia</taxon>
        <taxon>Mytilida</taxon>
        <taxon>Mytiloidea</taxon>
        <taxon>Mytilidae</taxon>
        <taxon>Mytilinae</taxon>
        <taxon>Mytilus</taxon>
    </lineage>
</organism>
<evidence type="ECO:0000256" key="1">
    <source>
        <dbReference type="SAM" id="Phobius"/>
    </source>
</evidence>
<accession>A0A8B6E7Z8</accession>
<gene>
    <name evidence="2" type="ORF">MGAL_10B084924</name>
</gene>
<sequence length="327" mass="37003">AVSYNGLIYFLEQFCCDNFERLEDGNCHACGIGFTSKAGFECTPCPKNTFGFRCADHCQCEESKRCDNVHGCISNHHSDVLSTENSFTILNSPQNLNNYQTTLLYMTTDVRRTRPNTELRSEIWTTQQSTKEDKTNGFIDQKVLTYMFMAVAGALLVIIGLCLCLICVCWKRHVSSKKKNITASSSAVPRNKFPDMHDDVTDSEGTSGYGYELIDESKLEREMRAVQHEHICVKSLNIDSEVCGLDIDGYLHPYHSLVSLDNISSKGVDDQNNEVVHVCEEKPYLELSAEKQYENGEDQLKENSELINKETANINEDDVMYEVPKHT</sequence>
<comment type="caution">
    <text evidence="2">The sequence shown here is derived from an EMBL/GenBank/DDBJ whole genome shotgun (WGS) entry which is preliminary data.</text>
</comment>
<reference evidence="2" key="1">
    <citation type="submission" date="2018-11" db="EMBL/GenBank/DDBJ databases">
        <authorList>
            <person name="Alioto T."/>
            <person name="Alioto T."/>
        </authorList>
    </citation>
    <scope>NUCLEOTIDE SEQUENCE</scope>
</reference>
<keyword evidence="1" id="KW-1133">Transmembrane helix</keyword>
<keyword evidence="1" id="KW-0472">Membrane</keyword>
<dbReference type="Proteomes" id="UP000596742">
    <property type="component" value="Unassembled WGS sequence"/>
</dbReference>
<keyword evidence="1" id="KW-0812">Transmembrane</keyword>
<feature type="non-terminal residue" evidence="2">
    <location>
        <position position="327"/>
    </location>
</feature>
<dbReference type="EMBL" id="UYJE01004691">
    <property type="protein sequence ID" value="VDI30494.1"/>
    <property type="molecule type" value="Genomic_DNA"/>
</dbReference>
<evidence type="ECO:0000313" key="2">
    <source>
        <dbReference type="EMBL" id="VDI30494.1"/>
    </source>
</evidence>